<feature type="repeat" description="RCC1" evidence="8">
    <location>
        <begin position="269"/>
        <end position="326"/>
    </location>
</feature>
<dbReference type="GO" id="GO:0006887">
    <property type="term" value="P:exocytosis"/>
    <property type="evidence" value="ECO:0007669"/>
    <property type="project" value="UniProtKB-KW"/>
</dbReference>
<keyword evidence="4" id="KW-0677">Repeat</keyword>
<dbReference type="InterPro" id="IPR000408">
    <property type="entry name" value="Reg_chr_condens"/>
</dbReference>
<dbReference type="PANTHER" id="PTHR22872">
    <property type="entry name" value="BTK-BINDING PROTEIN-RELATED"/>
    <property type="match status" value="1"/>
</dbReference>
<feature type="repeat" description="ANK" evidence="7">
    <location>
        <begin position="70"/>
        <end position="92"/>
    </location>
</feature>
<dbReference type="CDD" id="cd18186">
    <property type="entry name" value="BTB_POZ_ZBTB_KLHL-like"/>
    <property type="match status" value="1"/>
</dbReference>
<evidence type="ECO:0000256" key="3">
    <source>
        <dbReference type="ARBA" id="ARBA00022537"/>
    </source>
</evidence>
<keyword evidence="11" id="KW-0808">Transferase</keyword>
<dbReference type="PROSITE" id="PS50012">
    <property type="entry name" value="RCC1_3"/>
    <property type="match status" value="3"/>
</dbReference>
<dbReference type="InterPro" id="IPR000210">
    <property type="entry name" value="BTB/POZ_dom"/>
</dbReference>
<dbReference type="Proteomes" id="UP000694867">
    <property type="component" value="Unplaced"/>
</dbReference>
<dbReference type="Pfam" id="PF13540">
    <property type="entry name" value="RCC1_2"/>
    <property type="match status" value="1"/>
</dbReference>
<dbReference type="PROSITE" id="PS00626">
    <property type="entry name" value="RCC1_2"/>
    <property type="match status" value="1"/>
</dbReference>
<feature type="domain" description="BTB" evidence="9">
    <location>
        <begin position="679"/>
        <end position="740"/>
    </location>
</feature>
<dbReference type="Pfam" id="PF00651">
    <property type="entry name" value="BTB"/>
    <property type="match status" value="2"/>
</dbReference>
<dbReference type="KEGG" id="goe:100904253"/>
<feature type="repeat" description="ANK" evidence="7">
    <location>
        <begin position="105"/>
        <end position="137"/>
    </location>
</feature>
<dbReference type="GO" id="GO:0044231">
    <property type="term" value="C:host cell presynaptic membrane"/>
    <property type="evidence" value="ECO:0007669"/>
    <property type="project" value="UniProtKB-KW"/>
</dbReference>
<evidence type="ECO:0000256" key="2">
    <source>
        <dbReference type="ARBA" id="ARBA00022483"/>
    </source>
</evidence>
<dbReference type="PRINTS" id="PR00633">
    <property type="entry name" value="RCCNDNSATION"/>
</dbReference>
<name>A0AAJ6VVE9_9ACAR</name>
<dbReference type="SUPFAM" id="SSF48403">
    <property type="entry name" value="Ankyrin repeat"/>
    <property type="match status" value="1"/>
</dbReference>
<dbReference type="Gene3D" id="2.130.10.30">
    <property type="entry name" value="Regulator of chromosome condensation 1/beta-lactamase-inhibitor protein II"/>
    <property type="match status" value="1"/>
</dbReference>
<accession>A0AAJ6VVE9</accession>
<evidence type="ECO:0000256" key="7">
    <source>
        <dbReference type="PROSITE-ProRule" id="PRU00023"/>
    </source>
</evidence>
<dbReference type="Gene3D" id="3.30.710.10">
    <property type="entry name" value="Potassium Channel Kv1.1, Chain A"/>
    <property type="match status" value="2"/>
</dbReference>
<organism evidence="10 11">
    <name type="scientific">Galendromus occidentalis</name>
    <name type="common">western predatory mite</name>
    <dbReference type="NCBI Taxonomy" id="34638"/>
    <lineage>
        <taxon>Eukaryota</taxon>
        <taxon>Metazoa</taxon>
        <taxon>Ecdysozoa</taxon>
        <taxon>Arthropoda</taxon>
        <taxon>Chelicerata</taxon>
        <taxon>Arachnida</taxon>
        <taxon>Acari</taxon>
        <taxon>Parasitiformes</taxon>
        <taxon>Mesostigmata</taxon>
        <taxon>Gamasina</taxon>
        <taxon>Phytoseioidea</taxon>
        <taxon>Phytoseiidae</taxon>
        <taxon>Typhlodrominae</taxon>
        <taxon>Galendromus</taxon>
    </lineage>
</organism>
<dbReference type="Pfam" id="PF12796">
    <property type="entry name" value="Ank_2"/>
    <property type="match status" value="1"/>
</dbReference>
<dbReference type="CDD" id="cd18500">
    <property type="entry name" value="BACK_IBtk"/>
    <property type="match status" value="1"/>
</dbReference>
<keyword evidence="3" id="KW-1052">Target cell membrane</keyword>
<keyword evidence="6" id="KW-0472">Membrane</keyword>
<dbReference type="PANTHER" id="PTHR22872:SF2">
    <property type="entry name" value="INHIBITOR OF BRUTON TYROSINE KINASE"/>
    <property type="match status" value="1"/>
</dbReference>
<feature type="domain" description="BTB" evidence="9">
    <location>
        <begin position="578"/>
        <end position="653"/>
    </location>
</feature>
<evidence type="ECO:0000256" key="5">
    <source>
        <dbReference type="ARBA" id="ARBA00023028"/>
    </source>
</evidence>
<dbReference type="RefSeq" id="XP_003738180.1">
    <property type="nucleotide sequence ID" value="XM_003738132.1"/>
</dbReference>
<keyword evidence="6" id="KW-1053">Target membrane</keyword>
<feature type="repeat" description="RCC1" evidence="8">
    <location>
        <begin position="326"/>
        <end position="385"/>
    </location>
</feature>
<dbReference type="SMART" id="SM00248">
    <property type="entry name" value="ANK"/>
    <property type="match status" value="2"/>
</dbReference>
<reference evidence="11" key="1">
    <citation type="submission" date="2025-08" db="UniProtKB">
        <authorList>
            <consortium name="RefSeq"/>
        </authorList>
    </citation>
    <scope>IDENTIFICATION</scope>
</reference>
<dbReference type="SUPFAM" id="SSF54695">
    <property type="entry name" value="POZ domain"/>
    <property type="match status" value="2"/>
</dbReference>
<dbReference type="GO" id="GO:0016301">
    <property type="term" value="F:kinase activity"/>
    <property type="evidence" value="ECO:0007669"/>
    <property type="project" value="UniProtKB-KW"/>
</dbReference>
<dbReference type="GO" id="GO:0044218">
    <property type="term" value="C:other organism cell membrane"/>
    <property type="evidence" value="ECO:0007669"/>
    <property type="project" value="UniProtKB-KW"/>
</dbReference>
<dbReference type="SMART" id="SM00225">
    <property type="entry name" value="BTB"/>
    <property type="match status" value="1"/>
</dbReference>
<comment type="subcellular location">
    <subcellularLocation>
        <location evidence="1">Target cell membrane</location>
    </subcellularLocation>
</comment>
<evidence type="ECO:0000313" key="10">
    <source>
        <dbReference type="Proteomes" id="UP000694867"/>
    </source>
</evidence>
<dbReference type="PRINTS" id="PR01415">
    <property type="entry name" value="ANKYRIN"/>
</dbReference>
<dbReference type="Gene3D" id="6.10.250.3030">
    <property type="match status" value="1"/>
</dbReference>
<sequence length="909" mass="101512">MGNRRQRQLFGEVPKVDTDRECTVFCQSLQHASQAVDCVIAMSSKNYAIDEVKVYFRHLCWNFHNLSDAFGRTVLHAAASVGNVELIEWLIDAYGCDPDRVDGESGWSALHRACFFGQLGAVWILLQKGASVDLKDHEGLTPLDILVRDRVPWAKYLPTNPCSLHVWGEDENLSLGLGSTSVASTPKTHPRFPLSSGIQDIVIERFHSAFLTKQATVFVSGHGPGGRLGTGDGKDLMVPEEVPTFRRVNTKIVQVAAGQDHTIFLDSEGNVFTCGSNKYHQLGFSARPEKLLEPQLLNPKAFLLNILESIQGVGAGKYHSALYTERALYTWGLNAGQLGHPKYGERFTVLPRKVSAIDLPSENISSPSISAISCGEGAIAVLTTDGDVYLVHDYNVKKVVSKQKDITKIVVVGGNIDHERLLGESSKCTDLKLLTLSDTGYISLWEGRELLHSRVHFETVIKVADFALPIDGSLHIVSVMGEVYCCYIGRSVSTEMVGWSSKTKSKKHCSRTVTVNNLRRVPHLHRAVAVRCDPRGKRFAALQNSANVGVRSLNKCDLEKSRSSEEFIEMTETAANLSDVHVTCVSPETGDSRQFDLHSVILRARSAYFRKILSTYDLAESYAERIEIRIEADCDRFASLLPMIYGGIMDSAELLPADIEFLQAWELDFGASIERDFATDVRIQCSDGETIGAHRCILAARSEYFRCMFTSDWREACNRELVMPVPSETLRAVLDFMYTDTCPPVKSSLDINFVCDVLAFADHLLLSRLKSICENELFSRLITVQTVCEVFELAKCYQADKLSQVCADFICVNLTAILESQSCEYLSTDSWRGLSAEYRADFRDCHRRIIGGSGHDPSKEHIEAIYKMFRDILVEDDTLIEKAQNQRLALPKVFPTRFSTAHERRFRPL</sequence>
<dbReference type="PROSITE" id="PS50097">
    <property type="entry name" value="BTB"/>
    <property type="match status" value="2"/>
</dbReference>
<dbReference type="PROSITE" id="PS50297">
    <property type="entry name" value="ANK_REP_REGION"/>
    <property type="match status" value="2"/>
</dbReference>
<protein>
    <submittedName>
        <fullName evidence="11">Inhibitor of Bruton tyrosine kinase</fullName>
    </submittedName>
</protein>
<keyword evidence="5" id="KW-0800">Toxin</keyword>
<dbReference type="PROSITE" id="PS50088">
    <property type="entry name" value="ANK_REPEAT"/>
    <property type="match status" value="2"/>
</dbReference>
<dbReference type="InterPro" id="IPR009091">
    <property type="entry name" value="RCC1/BLIP-II"/>
</dbReference>
<keyword evidence="5" id="KW-0638">Presynaptic neurotoxin</keyword>
<dbReference type="GeneID" id="100904253"/>
<keyword evidence="5" id="KW-0528">Neurotoxin</keyword>
<keyword evidence="7" id="KW-0040">ANK repeat</keyword>
<evidence type="ECO:0000256" key="6">
    <source>
        <dbReference type="ARBA" id="ARBA00023298"/>
    </source>
</evidence>
<keyword evidence="2" id="KW-0268">Exocytosis</keyword>
<evidence type="ECO:0000256" key="4">
    <source>
        <dbReference type="ARBA" id="ARBA00022737"/>
    </source>
</evidence>
<evidence type="ECO:0000259" key="9">
    <source>
        <dbReference type="PROSITE" id="PS50097"/>
    </source>
</evidence>
<dbReference type="AlphaFoldDB" id="A0AAJ6VVE9"/>
<proteinExistence type="predicted"/>
<dbReference type="InterPro" id="IPR011333">
    <property type="entry name" value="SKP1/BTB/POZ_sf"/>
</dbReference>
<keyword evidence="10" id="KW-1185">Reference proteome</keyword>
<dbReference type="InterPro" id="IPR051625">
    <property type="entry name" value="Signaling_Regulatory_Domain"/>
</dbReference>
<dbReference type="Gene3D" id="1.25.40.20">
    <property type="entry name" value="Ankyrin repeat-containing domain"/>
    <property type="match status" value="1"/>
</dbReference>
<dbReference type="InterPro" id="IPR036770">
    <property type="entry name" value="Ankyrin_rpt-contain_sf"/>
</dbReference>
<evidence type="ECO:0000256" key="8">
    <source>
        <dbReference type="PROSITE-ProRule" id="PRU00235"/>
    </source>
</evidence>
<evidence type="ECO:0000256" key="1">
    <source>
        <dbReference type="ARBA" id="ARBA00004175"/>
    </source>
</evidence>
<gene>
    <name evidence="11" type="primary">LOC100904253</name>
</gene>
<dbReference type="InterPro" id="IPR002110">
    <property type="entry name" value="Ankyrin_rpt"/>
</dbReference>
<feature type="repeat" description="RCC1" evidence="8">
    <location>
        <begin position="215"/>
        <end position="268"/>
    </location>
</feature>
<dbReference type="SUPFAM" id="SSF50985">
    <property type="entry name" value="RCC1/BLIP-II"/>
    <property type="match status" value="1"/>
</dbReference>
<evidence type="ECO:0000313" key="11">
    <source>
        <dbReference type="RefSeq" id="XP_003738180.1"/>
    </source>
</evidence>
<keyword evidence="11" id="KW-0418">Kinase</keyword>